<name>R4T804_9PSEU</name>
<sequence>MLWTDWYPFRLSAGSYHDLVEMRSAWLKWARAVEHQQVLSRSIREYLAEDPFQYVRWDNASDVTDPLIRMQWRLKITKPFPESWGVLLGDVLTNLRAALDHTMWTAVLNHSGPPVKPNQVQFPVAKKEAAFKDAAGKLRTLVAPEVWAVIDALQPFRGGDRAHTAPLEIVRWLSNMDKHRSLRFVVLASIDLMPVHITSDAPVEVIEERRHEGPIEGDNKTLLFLKIKRPLGNAPIDLAPTFGFSPSLQISEEPVEFRPLASAMPIMTETVLKVIASVTSALGLPIPDGHGLQLGHEHEGVAAELSGDTYTFRNADGTIHRFDLSSPDLGESDSPS</sequence>
<evidence type="ECO:0000313" key="2">
    <source>
        <dbReference type="Proteomes" id="UP000013968"/>
    </source>
</evidence>
<dbReference type="Proteomes" id="UP000013968">
    <property type="component" value="Chromosome"/>
</dbReference>
<dbReference type="AlphaFoldDB" id="R4T804"/>
<proteinExistence type="predicted"/>
<evidence type="ECO:0000313" key="1">
    <source>
        <dbReference type="EMBL" id="AGM07102.1"/>
    </source>
</evidence>
<reference evidence="1 2" key="1">
    <citation type="journal article" date="2013" name="BMC Genomics">
        <title>ContigScape: a Cytoscape plugin facilitating microbial genome gap closing.</title>
        <authorList>
            <person name="Tang B."/>
            <person name="Wang Q."/>
            <person name="Yang M."/>
            <person name="Xie F."/>
            <person name="Zhu Y."/>
            <person name="Zhuo Y."/>
            <person name="Wang S."/>
            <person name="Gao H."/>
            <person name="Ding X."/>
            <person name="Zhang L."/>
            <person name="Zhao G."/>
            <person name="Zheng H."/>
        </authorList>
    </citation>
    <scope>NUCLEOTIDE SEQUENCE [LARGE SCALE GENOMIC DNA]</scope>
    <source>
        <strain evidence="1 2">HCCB10007</strain>
    </source>
</reference>
<protein>
    <submittedName>
        <fullName evidence="1">Uncharacterized protein</fullName>
    </submittedName>
</protein>
<dbReference type="KEGG" id="aoi:AORI_4518"/>
<accession>R4T804</accession>
<dbReference type="PATRIC" id="fig|1156913.3.peg.4595"/>
<keyword evidence="2" id="KW-1185">Reference proteome</keyword>
<dbReference type="EMBL" id="CP003410">
    <property type="protein sequence ID" value="AGM07102.1"/>
    <property type="molecule type" value="Genomic_DNA"/>
</dbReference>
<organism evidence="1 2">
    <name type="scientific">Amycolatopsis keratiniphila</name>
    <dbReference type="NCBI Taxonomy" id="129921"/>
    <lineage>
        <taxon>Bacteria</taxon>
        <taxon>Bacillati</taxon>
        <taxon>Actinomycetota</taxon>
        <taxon>Actinomycetes</taxon>
        <taxon>Pseudonocardiales</taxon>
        <taxon>Pseudonocardiaceae</taxon>
        <taxon>Amycolatopsis</taxon>
        <taxon>Amycolatopsis japonica group</taxon>
    </lineage>
</organism>
<gene>
    <name evidence="1" type="ORF">AORI_4518</name>
</gene>
<dbReference type="HOGENOM" id="CLU_878917_0_0_11"/>